<gene>
    <name evidence="2" type="ORF">BDK51DRAFT_47688</name>
</gene>
<keyword evidence="3" id="KW-1185">Reference proteome</keyword>
<dbReference type="EMBL" id="ML001682">
    <property type="protein sequence ID" value="RKO83088.1"/>
    <property type="molecule type" value="Genomic_DNA"/>
</dbReference>
<evidence type="ECO:0000313" key="2">
    <source>
        <dbReference type="EMBL" id="RKO83088.1"/>
    </source>
</evidence>
<evidence type="ECO:0000256" key="1">
    <source>
        <dbReference type="SAM" id="MobiDB-lite"/>
    </source>
</evidence>
<dbReference type="AlphaFoldDB" id="A0A4P9VXS1"/>
<reference evidence="3" key="1">
    <citation type="journal article" date="2018" name="Nat. Microbiol.">
        <title>Leveraging single-cell genomics to expand the fungal tree of life.</title>
        <authorList>
            <person name="Ahrendt S.R."/>
            <person name="Quandt C.A."/>
            <person name="Ciobanu D."/>
            <person name="Clum A."/>
            <person name="Salamov A."/>
            <person name="Andreopoulos B."/>
            <person name="Cheng J.F."/>
            <person name="Woyke T."/>
            <person name="Pelin A."/>
            <person name="Henrissat B."/>
            <person name="Reynolds N.K."/>
            <person name="Benny G.L."/>
            <person name="Smith M.E."/>
            <person name="James T.Y."/>
            <person name="Grigoriev I.V."/>
        </authorList>
    </citation>
    <scope>NUCLEOTIDE SEQUENCE [LARGE SCALE GENOMIC DNA]</scope>
</reference>
<feature type="compositionally biased region" description="Basic and acidic residues" evidence="1">
    <location>
        <begin position="18"/>
        <end position="27"/>
    </location>
</feature>
<organism evidence="2 3">
    <name type="scientific">Blyttiomyces helicus</name>
    <dbReference type="NCBI Taxonomy" id="388810"/>
    <lineage>
        <taxon>Eukaryota</taxon>
        <taxon>Fungi</taxon>
        <taxon>Fungi incertae sedis</taxon>
        <taxon>Chytridiomycota</taxon>
        <taxon>Chytridiomycota incertae sedis</taxon>
        <taxon>Chytridiomycetes</taxon>
        <taxon>Chytridiomycetes incertae sedis</taxon>
        <taxon>Blyttiomyces</taxon>
    </lineage>
</organism>
<sequence length="236" mass="25073">TILPPLPSPVPRSSHSPKGVEDRPARHLASDGLVSECRDALALLERGVEGADGDDHAGGLESRGRPDVPREANAIAILFMGGGRGEESSEGVQGLMDGEHGSGGALFGVCRTSISSKVFMDVFFVWEPGMGRGQRTTDCDEDEKVEGLRRPRLPRRRKSIRRVAKSLHAARQTPNASADHPETLVNASVTSLEASDLCHDGGLYGGVSCEETLDAGRNYCALSGASKVDASCSWCY</sequence>
<name>A0A4P9VXS1_9FUNG</name>
<evidence type="ECO:0000313" key="3">
    <source>
        <dbReference type="Proteomes" id="UP000269721"/>
    </source>
</evidence>
<proteinExistence type="predicted"/>
<feature type="non-terminal residue" evidence="2">
    <location>
        <position position="1"/>
    </location>
</feature>
<feature type="compositionally biased region" description="Pro residues" evidence="1">
    <location>
        <begin position="1"/>
        <end position="10"/>
    </location>
</feature>
<feature type="region of interest" description="Disordered" evidence="1">
    <location>
        <begin position="1"/>
        <end position="27"/>
    </location>
</feature>
<accession>A0A4P9VXS1</accession>
<dbReference type="Proteomes" id="UP000269721">
    <property type="component" value="Unassembled WGS sequence"/>
</dbReference>
<protein>
    <submittedName>
        <fullName evidence="2">Uncharacterized protein</fullName>
    </submittedName>
</protein>